<reference evidence="2 3" key="1">
    <citation type="submission" date="2019-03" db="EMBL/GenBank/DDBJ databases">
        <title>Genomic Encyclopedia of Archaeal and Bacterial Type Strains, Phase II (KMG-II): from individual species to whole genera.</title>
        <authorList>
            <person name="Goeker M."/>
        </authorList>
    </citation>
    <scope>NUCLEOTIDE SEQUENCE [LARGE SCALE GENOMIC DNA]</scope>
    <source>
        <strain evidence="2 3">DSM 15388</strain>
    </source>
</reference>
<dbReference type="GO" id="GO:0003677">
    <property type="term" value="F:DNA binding"/>
    <property type="evidence" value="ECO:0007669"/>
    <property type="project" value="UniProtKB-KW"/>
</dbReference>
<sequence length="251" mass="29460">MSETAQLVETLKHVLREKKITYQHVAQHLDLSEANVKRMFSRKHFTLSRMEEICNLAEVDLGYLMMRMQEDSQLINSLTLETETELVNNEKLLIMAQLLINRWSFEEITSTYTFDELEGIQLLAKLDRMGVIDLLPGNRVKVLVSRHFKWINDGPVQNYFKKYVALEFFDCNFDINAGELLVFSYGQITRQSNTQLQNSMLRLAREFDEICKEDAKQPLDQTFGTGLTLAMRPWELSVFTKYRREPNNKQF</sequence>
<protein>
    <submittedName>
        <fullName evidence="2">Cro/C1-type helix-turn-helix DNA-binding protein</fullName>
    </submittedName>
</protein>
<organism evidence="2 3">
    <name type="scientific">Reinekea marinisedimentorum</name>
    <dbReference type="NCBI Taxonomy" id="230495"/>
    <lineage>
        <taxon>Bacteria</taxon>
        <taxon>Pseudomonadati</taxon>
        <taxon>Pseudomonadota</taxon>
        <taxon>Gammaproteobacteria</taxon>
        <taxon>Oceanospirillales</taxon>
        <taxon>Saccharospirillaceae</taxon>
        <taxon>Reinekea</taxon>
    </lineage>
</organism>
<evidence type="ECO:0000313" key="2">
    <source>
        <dbReference type="EMBL" id="TCS40340.1"/>
    </source>
</evidence>
<dbReference type="Proteomes" id="UP000295793">
    <property type="component" value="Unassembled WGS sequence"/>
</dbReference>
<dbReference type="AlphaFoldDB" id="A0A4R3I427"/>
<proteinExistence type="predicted"/>
<evidence type="ECO:0000313" key="3">
    <source>
        <dbReference type="Proteomes" id="UP000295793"/>
    </source>
</evidence>
<keyword evidence="2" id="KW-0238">DNA-binding</keyword>
<dbReference type="Pfam" id="PF13443">
    <property type="entry name" value="HTH_26"/>
    <property type="match status" value="1"/>
</dbReference>
<comment type="caution">
    <text evidence="2">The sequence shown here is derived from an EMBL/GenBank/DDBJ whole genome shotgun (WGS) entry which is preliminary data.</text>
</comment>
<name>A0A4R3I427_9GAMM</name>
<dbReference type="EMBL" id="SLZR01000009">
    <property type="protein sequence ID" value="TCS40340.1"/>
    <property type="molecule type" value="Genomic_DNA"/>
</dbReference>
<keyword evidence="3" id="KW-1185">Reference proteome</keyword>
<evidence type="ECO:0000259" key="1">
    <source>
        <dbReference type="Pfam" id="PF13443"/>
    </source>
</evidence>
<accession>A0A4R3I427</accession>
<dbReference type="InterPro" id="IPR010982">
    <property type="entry name" value="Lambda_DNA-bd_dom_sf"/>
</dbReference>
<dbReference type="InterPro" id="IPR001387">
    <property type="entry name" value="Cro/C1-type_HTH"/>
</dbReference>
<feature type="domain" description="HTH cro/C1-type" evidence="1">
    <location>
        <begin position="11"/>
        <end position="64"/>
    </location>
</feature>
<gene>
    <name evidence="2" type="ORF">BCF53_10949</name>
</gene>
<dbReference type="Gene3D" id="1.10.260.40">
    <property type="entry name" value="lambda repressor-like DNA-binding domains"/>
    <property type="match status" value="1"/>
</dbReference>
<dbReference type="RefSeq" id="WP_165901896.1">
    <property type="nucleotide sequence ID" value="NZ_SLZR01000009.1"/>
</dbReference>
<dbReference type="SUPFAM" id="SSF47413">
    <property type="entry name" value="lambda repressor-like DNA-binding domains"/>
    <property type="match status" value="1"/>
</dbReference>